<evidence type="ECO:0000313" key="2">
    <source>
        <dbReference type="EMBL" id="CAA9589409.1"/>
    </source>
</evidence>
<evidence type="ECO:0000256" key="1">
    <source>
        <dbReference type="SAM" id="MobiDB-lite"/>
    </source>
</evidence>
<gene>
    <name evidence="2" type="ORF">AVDCRST_MAG81-4654</name>
</gene>
<sequence>MRFCKLSCLHIWLKKKWVYYVWQVSSCDASVDSILKSPDCALPLPSEDRVICSALSDPFSMKFSPSPYEEEEVNSPPPNSRVVSAASPSPLRPRRILGSPCNIGGHAVKGRRIVYDAEAPPGITYHSLVCASPCFVSYCMLWSYLLCTYSARIELNMQYCYLCRPCFLFCRVRPAVPLLLLYPLHQLFVVRSCQSLSQLPTLSMWVATHFLLECPLY</sequence>
<name>A0A6J4VU98_9CYAN</name>
<dbReference type="AlphaFoldDB" id="A0A6J4VU98"/>
<protein>
    <submittedName>
        <fullName evidence="2">Uncharacterized protein</fullName>
    </submittedName>
</protein>
<organism evidence="2">
    <name type="scientific">uncultured Synechococcales cyanobacterium</name>
    <dbReference type="NCBI Taxonomy" id="1936017"/>
    <lineage>
        <taxon>Bacteria</taxon>
        <taxon>Bacillati</taxon>
        <taxon>Cyanobacteriota</taxon>
        <taxon>Cyanophyceae</taxon>
        <taxon>Synechococcales</taxon>
        <taxon>environmental samples</taxon>
    </lineage>
</organism>
<feature type="region of interest" description="Disordered" evidence="1">
    <location>
        <begin position="67"/>
        <end position="87"/>
    </location>
</feature>
<accession>A0A6J4VU98</accession>
<dbReference type="EMBL" id="CADCWO010000243">
    <property type="protein sequence ID" value="CAA9589409.1"/>
    <property type="molecule type" value="Genomic_DNA"/>
</dbReference>
<proteinExistence type="predicted"/>
<reference evidence="2" key="1">
    <citation type="submission" date="2020-02" db="EMBL/GenBank/DDBJ databases">
        <authorList>
            <person name="Meier V. D."/>
        </authorList>
    </citation>
    <scope>NUCLEOTIDE SEQUENCE</scope>
    <source>
        <strain evidence="2">AVDCRST_MAG81</strain>
    </source>
</reference>